<dbReference type="Gene3D" id="1.10.3720.10">
    <property type="entry name" value="MetI-like"/>
    <property type="match status" value="1"/>
</dbReference>
<dbReference type="InterPro" id="IPR000515">
    <property type="entry name" value="MetI-like"/>
</dbReference>
<proteinExistence type="inferred from homology"/>
<evidence type="ECO:0000313" key="9">
    <source>
        <dbReference type="EMBL" id="XDT71055.1"/>
    </source>
</evidence>
<dbReference type="PANTHER" id="PTHR43744">
    <property type="entry name" value="ABC TRANSPORTER PERMEASE PROTEIN MG189-RELATED-RELATED"/>
    <property type="match status" value="1"/>
</dbReference>
<keyword evidence="6 7" id="KW-0472">Membrane</keyword>
<organism evidence="9">
    <name type="scientific">Thermohahella caldifontis</name>
    <dbReference type="NCBI Taxonomy" id="3142973"/>
    <lineage>
        <taxon>Bacteria</taxon>
        <taxon>Pseudomonadati</taxon>
        <taxon>Pseudomonadota</taxon>
        <taxon>Gammaproteobacteria</taxon>
        <taxon>Oceanospirillales</taxon>
        <taxon>Hahellaceae</taxon>
        <taxon>Thermohahella</taxon>
    </lineage>
</organism>
<dbReference type="InterPro" id="IPR035906">
    <property type="entry name" value="MetI-like_sf"/>
</dbReference>
<evidence type="ECO:0000256" key="4">
    <source>
        <dbReference type="ARBA" id="ARBA00022692"/>
    </source>
</evidence>
<dbReference type="CDD" id="cd06261">
    <property type="entry name" value="TM_PBP2"/>
    <property type="match status" value="1"/>
</dbReference>
<keyword evidence="5 7" id="KW-1133">Transmembrane helix</keyword>
<protein>
    <submittedName>
        <fullName evidence="9">Carbohydrate ABC transporter permease</fullName>
    </submittedName>
</protein>
<keyword evidence="3" id="KW-1003">Cell membrane</keyword>
<dbReference type="SUPFAM" id="SSF161098">
    <property type="entry name" value="MetI-like"/>
    <property type="match status" value="1"/>
</dbReference>
<dbReference type="EMBL" id="CP154858">
    <property type="protein sequence ID" value="XDT71055.1"/>
    <property type="molecule type" value="Genomic_DNA"/>
</dbReference>
<evidence type="ECO:0000256" key="6">
    <source>
        <dbReference type="ARBA" id="ARBA00023136"/>
    </source>
</evidence>
<dbReference type="KEGG" id="tcd:AAIA72_09555"/>
<evidence type="ECO:0000256" key="1">
    <source>
        <dbReference type="ARBA" id="ARBA00004651"/>
    </source>
</evidence>
<gene>
    <name evidence="9" type="ORF">AAIA72_09555</name>
</gene>
<feature type="transmembrane region" description="Helical" evidence="7">
    <location>
        <begin position="248"/>
        <end position="268"/>
    </location>
</feature>
<feature type="transmembrane region" description="Helical" evidence="7">
    <location>
        <begin position="12"/>
        <end position="37"/>
    </location>
</feature>
<dbReference type="AlphaFoldDB" id="A0AB39USQ4"/>
<evidence type="ECO:0000256" key="2">
    <source>
        <dbReference type="ARBA" id="ARBA00022448"/>
    </source>
</evidence>
<evidence type="ECO:0000256" key="7">
    <source>
        <dbReference type="RuleBase" id="RU363032"/>
    </source>
</evidence>
<dbReference type="RefSeq" id="WP_369600094.1">
    <property type="nucleotide sequence ID" value="NZ_CP154858.1"/>
</dbReference>
<comment type="similarity">
    <text evidence="7">Belongs to the binding-protein-dependent transport system permease family.</text>
</comment>
<feature type="transmembrane region" description="Helical" evidence="7">
    <location>
        <begin position="83"/>
        <end position="107"/>
    </location>
</feature>
<comment type="subcellular location">
    <subcellularLocation>
        <location evidence="1 7">Cell membrane</location>
        <topology evidence="1 7">Multi-pass membrane protein</topology>
    </subcellularLocation>
</comment>
<feature type="domain" description="ABC transmembrane type-1" evidence="8">
    <location>
        <begin position="79"/>
        <end position="269"/>
    </location>
</feature>
<dbReference type="Pfam" id="PF00528">
    <property type="entry name" value="BPD_transp_1"/>
    <property type="match status" value="1"/>
</dbReference>
<dbReference type="GO" id="GO:0005886">
    <property type="term" value="C:plasma membrane"/>
    <property type="evidence" value="ECO:0007669"/>
    <property type="project" value="UniProtKB-SubCell"/>
</dbReference>
<accession>A0AB39USQ4</accession>
<keyword evidence="2 7" id="KW-0813">Transport</keyword>
<dbReference type="GO" id="GO:0055085">
    <property type="term" value="P:transmembrane transport"/>
    <property type="evidence" value="ECO:0007669"/>
    <property type="project" value="InterPro"/>
</dbReference>
<keyword evidence="4 7" id="KW-0812">Transmembrane</keyword>
<evidence type="ECO:0000256" key="5">
    <source>
        <dbReference type="ARBA" id="ARBA00022989"/>
    </source>
</evidence>
<evidence type="ECO:0000256" key="3">
    <source>
        <dbReference type="ARBA" id="ARBA00022475"/>
    </source>
</evidence>
<feature type="transmembrane region" description="Helical" evidence="7">
    <location>
        <begin position="148"/>
        <end position="170"/>
    </location>
</feature>
<name>A0AB39USQ4_9GAMM</name>
<reference evidence="9" key="1">
    <citation type="submission" date="2024-05" db="EMBL/GenBank/DDBJ databases">
        <title>Genome sequencing of novel strain.</title>
        <authorList>
            <person name="Ganbat D."/>
            <person name="Ganbat S."/>
            <person name="Lee S.-J."/>
        </authorList>
    </citation>
    <scope>NUCLEOTIDE SEQUENCE</scope>
    <source>
        <strain evidence="9">SMD15-11</strain>
    </source>
</reference>
<feature type="transmembrane region" description="Helical" evidence="7">
    <location>
        <begin position="114"/>
        <end position="136"/>
    </location>
</feature>
<evidence type="ECO:0000259" key="8">
    <source>
        <dbReference type="PROSITE" id="PS50928"/>
    </source>
</evidence>
<dbReference type="PANTHER" id="PTHR43744:SF12">
    <property type="entry name" value="ABC TRANSPORTER PERMEASE PROTEIN MG189-RELATED"/>
    <property type="match status" value="1"/>
</dbReference>
<sequence length="284" mass="31700">MKTLFESLTPWLIRATMLGLMALLIISALMTVFPFLWSAILSTHSREMIFSTDIILTPGNALQANYDKLMEIMPFWQAMFNSFYVALLGTAVSLMFCSMGGYAFAVYRFKGKNLLFGVLVGSMMVPPVLGLIPYYLTVKFLGLMDTHLAVWLPFTATPFCIFLVRQYVVASIPKELLESARMDGAGEFLTYWKIALPLMRPVLATVGIVQFVFFWNNFINPLVVLNSTENYVITLALRSVQNLPNTPWGAVMLGTTISMLPILAFYLFSSRQIISGMTSGAVKG</sequence>
<dbReference type="PROSITE" id="PS50928">
    <property type="entry name" value="ABC_TM1"/>
    <property type="match status" value="1"/>
</dbReference>
<feature type="transmembrane region" description="Helical" evidence="7">
    <location>
        <begin position="191"/>
        <end position="215"/>
    </location>
</feature>